<dbReference type="Proteomes" id="UP001213972">
    <property type="component" value="Chromosome"/>
</dbReference>
<organism evidence="5 6">
    <name type="scientific">Candidatus Microbacterium phytovorans</name>
    <dbReference type="NCBI Taxonomy" id="3121374"/>
    <lineage>
        <taxon>Bacteria</taxon>
        <taxon>Bacillati</taxon>
        <taxon>Actinomycetota</taxon>
        <taxon>Actinomycetes</taxon>
        <taxon>Micrococcales</taxon>
        <taxon>Microbacteriaceae</taxon>
        <taxon>Microbacterium</taxon>
    </lineage>
</organism>
<proteinExistence type="predicted"/>
<protein>
    <submittedName>
        <fullName evidence="5">NAD(P)H-dependent oxidoreductase</fullName>
    </submittedName>
</protein>
<dbReference type="GO" id="GO:0016491">
    <property type="term" value="F:oxidoreductase activity"/>
    <property type="evidence" value="ECO:0007669"/>
    <property type="project" value="UniProtKB-KW"/>
</dbReference>
<sequence length="167" mass="17629">MASVIVVVGNPQPDSRTRAVAETVAAELARRSGATVEPTIELAGIADELFRHPSLAVEDARARVLAADVAIVASPTYKATYTGLLKAFLDRFDTGSLQHVTAVPLLTIGGPAHALAVELALRPLLVELGASVPTRGIAFPAGQVDRRAEVIAEWADAEWPRLRHALA</sequence>
<gene>
    <name evidence="5" type="ORF">P0Y48_09475</name>
</gene>
<dbReference type="InterPro" id="IPR051814">
    <property type="entry name" value="NAD(P)H-dep_FMN_reductase"/>
</dbReference>
<evidence type="ECO:0000313" key="6">
    <source>
        <dbReference type="Proteomes" id="UP001213972"/>
    </source>
</evidence>
<keyword evidence="1" id="KW-0285">Flavoprotein</keyword>
<evidence type="ECO:0000256" key="3">
    <source>
        <dbReference type="ARBA" id="ARBA00023002"/>
    </source>
</evidence>
<accession>A0AAJ5VZE5</accession>
<dbReference type="InterPro" id="IPR005025">
    <property type="entry name" value="FMN_Rdtase-like_dom"/>
</dbReference>
<name>A0AAJ5VZE5_9MICO</name>
<dbReference type="InterPro" id="IPR029039">
    <property type="entry name" value="Flavoprotein-like_sf"/>
</dbReference>
<dbReference type="Gene3D" id="3.40.50.360">
    <property type="match status" value="1"/>
</dbReference>
<dbReference type="PANTHER" id="PTHR43408:SF1">
    <property type="entry name" value="FMN REDUCTASE (NADPH)"/>
    <property type="match status" value="1"/>
</dbReference>
<dbReference type="EMBL" id="CP119321">
    <property type="protein sequence ID" value="WEK12700.1"/>
    <property type="molecule type" value="Genomic_DNA"/>
</dbReference>
<dbReference type="Pfam" id="PF03358">
    <property type="entry name" value="FMN_red"/>
    <property type="match status" value="1"/>
</dbReference>
<reference evidence="5" key="1">
    <citation type="submission" date="2023-03" db="EMBL/GenBank/DDBJ databases">
        <title>Andean soil-derived lignocellulolytic bacterial consortium as a source of novel taxa and putative plastic-active enzymes.</title>
        <authorList>
            <person name="Diaz-Garcia L."/>
            <person name="Chuvochina M."/>
            <person name="Feuerriegel G."/>
            <person name="Bunk B."/>
            <person name="Sproer C."/>
            <person name="Streit W.R."/>
            <person name="Rodriguez L.M."/>
            <person name="Overmann J."/>
            <person name="Jimenez D.J."/>
        </authorList>
    </citation>
    <scope>NUCLEOTIDE SEQUENCE</scope>
    <source>
        <strain evidence="5">MAG 4610</strain>
    </source>
</reference>
<dbReference type="AlphaFoldDB" id="A0AAJ5VZE5"/>
<dbReference type="PANTHER" id="PTHR43408">
    <property type="entry name" value="FMN REDUCTASE (NADPH)"/>
    <property type="match status" value="1"/>
</dbReference>
<dbReference type="SUPFAM" id="SSF52218">
    <property type="entry name" value="Flavoproteins"/>
    <property type="match status" value="1"/>
</dbReference>
<evidence type="ECO:0000256" key="1">
    <source>
        <dbReference type="ARBA" id="ARBA00022630"/>
    </source>
</evidence>
<evidence type="ECO:0000259" key="4">
    <source>
        <dbReference type="Pfam" id="PF03358"/>
    </source>
</evidence>
<evidence type="ECO:0000256" key="2">
    <source>
        <dbReference type="ARBA" id="ARBA00022643"/>
    </source>
</evidence>
<keyword evidence="2" id="KW-0288">FMN</keyword>
<keyword evidence="3" id="KW-0560">Oxidoreductase</keyword>
<evidence type="ECO:0000313" key="5">
    <source>
        <dbReference type="EMBL" id="WEK12700.1"/>
    </source>
</evidence>
<feature type="domain" description="NADPH-dependent FMN reductase-like" evidence="4">
    <location>
        <begin position="4"/>
        <end position="136"/>
    </location>
</feature>